<dbReference type="Proteomes" id="UP000248592">
    <property type="component" value="Chromosome"/>
</dbReference>
<evidence type="ECO:0000259" key="3">
    <source>
        <dbReference type="PROSITE" id="PS51898"/>
    </source>
</evidence>
<evidence type="ECO:0000256" key="2">
    <source>
        <dbReference type="ARBA" id="ARBA00023172"/>
    </source>
</evidence>
<keyword evidence="2" id="KW-0233">DNA recombination</keyword>
<feature type="domain" description="Tyr recombinase" evidence="3">
    <location>
        <begin position="215"/>
        <end position="424"/>
    </location>
</feature>
<reference evidence="5" key="1">
    <citation type="submission" date="2018-06" db="EMBL/GenBank/DDBJ databases">
        <title>Description of a new Polynucleobacter species.</title>
        <authorList>
            <person name="Hahn M.W."/>
        </authorList>
    </citation>
    <scope>NUCLEOTIDE SEQUENCE [LARGE SCALE GENOMIC DNA]</scope>
    <source>
        <strain evidence="5">MG-25-Pas1-D2</strain>
    </source>
</reference>
<dbReference type="GO" id="GO:0003677">
    <property type="term" value="F:DNA binding"/>
    <property type="evidence" value="ECO:0007669"/>
    <property type="project" value="InterPro"/>
</dbReference>
<dbReference type="InterPro" id="IPR013762">
    <property type="entry name" value="Integrase-like_cat_sf"/>
</dbReference>
<dbReference type="AlphaFoldDB" id="A0A2Z4JUV1"/>
<dbReference type="InterPro" id="IPR050090">
    <property type="entry name" value="Tyrosine_recombinase_XerCD"/>
</dbReference>
<dbReference type="RefSeq" id="WP_112295099.1">
    <property type="nucleotide sequence ID" value="NZ_CBCSBS010000002.1"/>
</dbReference>
<dbReference type="Gene3D" id="1.10.443.10">
    <property type="entry name" value="Intergrase catalytic core"/>
    <property type="match status" value="1"/>
</dbReference>
<dbReference type="PANTHER" id="PTHR30349:SF94">
    <property type="entry name" value="INTEGRASE_RECOMBINASE HI_1414-RELATED"/>
    <property type="match status" value="1"/>
</dbReference>
<dbReference type="SUPFAM" id="SSF56349">
    <property type="entry name" value="DNA breaking-rejoining enzymes"/>
    <property type="match status" value="1"/>
</dbReference>
<proteinExistence type="predicted"/>
<dbReference type="EMBL" id="CP030085">
    <property type="protein sequence ID" value="AWW50566.1"/>
    <property type="molecule type" value="Genomic_DNA"/>
</dbReference>
<sequence>MTKVIKVPESHLEVISSPLQESQPTALSQLKYAEPTELYLRDGEVVIHRRPGSPLWHCRFRLQDGSWHRQTTRQASIEHAVRMACDLYDETRFRQRLGLAQKSPTFAEIAHATLYSMRQDLDVGIGKSVYGSYITCIEKYFLPYFQDKRLEEITYTDVHEFEVWRNRQMNKIPRASTLMNFASAWTKLQLVAISKGWISERVAIPKLTARGQKGKTRPAFTREEIDRLLEFMEPWIKQGRLEIEHETRPLLRDYVEMLLYTGMRHGTEALNICWNNIEWHTQGDKKYLRIWVDGKTGGRWLIAKHKAVDVLKRLHSRQKAVYDIPFDRLFETRCPERIFVFANGHQPMRIDGAFKRLMRDSGLGLSHDGQMRTLYSLRHTYATLELLENKTDIHTLSKQMGNSAAMIDRHYSKLTATMAADRLA</sequence>
<dbReference type="InterPro" id="IPR011010">
    <property type="entry name" value="DNA_brk_join_enz"/>
</dbReference>
<dbReference type="GO" id="GO:0015074">
    <property type="term" value="P:DNA integration"/>
    <property type="evidence" value="ECO:0007669"/>
    <property type="project" value="UniProtKB-KW"/>
</dbReference>
<keyword evidence="1" id="KW-0229">DNA integration</keyword>
<evidence type="ECO:0000256" key="1">
    <source>
        <dbReference type="ARBA" id="ARBA00022908"/>
    </source>
</evidence>
<accession>A0A2Z4JUV1</accession>
<evidence type="ECO:0000313" key="5">
    <source>
        <dbReference type="Proteomes" id="UP000248592"/>
    </source>
</evidence>
<protein>
    <submittedName>
        <fullName evidence="4">Integrase</fullName>
    </submittedName>
</protein>
<organism evidence="4 5">
    <name type="scientific">Polynucleobacter paneuropaeus</name>
    <dbReference type="NCBI Taxonomy" id="2527775"/>
    <lineage>
        <taxon>Bacteria</taxon>
        <taxon>Pseudomonadati</taxon>
        <taxon>Pseudomonadota</taxon>
        <taxon>Betaproteobacteria</taxon>
        <taxon>Burkholderiales</taxon>
        <taxon>Burkholderiaceae</taxon>
        <taxon>Polynucleobacter</taxon>
    </lineage>
</organism>
<name>A0A2Z4JUV1_9BURK</name>
<dbReference type="PROSITE" id="PS51898">
    <property type="entry name" value="TYR_RECOMBINASE"/>
    <property type="match status" value="1"/>
</dbReference>
<dbReference type="PANTHER" id="PTHR30349">
    <property type="entry name" value="PHAGE INTEGRASE-RELATED"/>
    <property type="match status" value="1"/>
</dbReference>
<dbReference type="InterPro" id="IPR002104">
    <property type="entry name" value="Integrase_catalytic"/>
</dbReference>
<gene>
    <name evidence="4" type="ORF">Pas1_09340</name>
</gene>
<dbReference type="GO" id="GO:0006310">
    <property type="term" value="P:DNA recombination"/>
    <property type="evidence" value="ECO:0007669"/>
    <property type="project" value="UniProtKB-KW"/>
</dbReference>
<evidence type="ECO:0000313" key="4">
    <source>
        <dbReference type="EMBL" id="AWW50566.1"/>
    </source>
</evidence>